<evidence type="ECO:0000313" key="4">
    <source>
        <dbReference type="Proteomes" id="UP000054107"/>
    </source>
</evidence>
<proteinExistence type="inferred from homology"/>
<evidence type="ECO:0000256" key="1">
    <source>
        <dbReference type="ARBA" id="ARBA00009207"/>
    </source>
</evidence>
<gene>
    <name evidence="3" type="primary">PARPA_05564.1 scaffold 18670</name>
</gene>
<feature type="compositionally biased region" description="Basic and acidic residues" evidence="2">
    <location>
        <begin position="261"/>
        <end position="270"/>
    </location>
</feature>
<dbReference type="STRING" id="35722.A0A0B7N2P1"/>
<comment type="similarity">
    <text evidence="1">Belongs to the PPP4R2 family.</text>
</comment>
<dbReference type="PANTHER" id="PTHR16487">
    <property type="entry name" value="PPP4R2-RELATED PROTEIN"/>
    <property type="match status" value="1"/>
</dbReference>
<dbReference type="GO" id="GO:0019888">
    <property type="term" value="F:protein phosphatase regulator activity"/>
    <property type="evidence" value="ECO:0007669"/>
    <property type="project" value="InterPro"/>
</dbReference>
<reference evidence="3 4" key="1">
    <citation type="submission" date="2014-09" db="EMBL/GenBank/DDBJ databases">
        <authorList>
            <person name="Ellenberger Sabrina"/>
        </authorList>
    </citation>
    <scope>NUCLEOTIDE SEQUENCE [LARGE SCALE GENOMIC DNA]</scope>
    <source>
        <strain evidence="3 4">CBS 412.66</strain>
    </source>
</reference>
<evidence type="ECO:0008006" key="5">
    <source>
        <dbReference type="Google" id="ProtNLM"/>
    </source>
</evidence>
<dbReference type="GO" id="GO:0005634">
    <property type="term" value="C:nucleus"/>
    <property type="evidence" value="ECO:0007669"/>
    <property type="project" value="TreeGrafter"/>
</dbReference>
<feature type="compositionally biased region" description="Basic and acidic residues" evidence="2">
    <location>
        <begin position="280"/>
        <end position="290"/>
    </location>
</feature>
<organism evidence="3 4">
    <name type="scientific">Parasitella parasitica</name>
    <dbReference type="NCBI Taxonomy" id="35722"/>
    <lineage>
        <taxon>Eukaryota</taxon>
        <taxon>Fungi</taxon>
        <taxon>Fungi incertae sedis</taxon>
        <taxon>Mucoromycota</taxon>
        <taxon>Mucoromycotina</taxon>
        <taxon>Mucoromycetes</taxon>
        <taxon>Mucorales</taxon>
        <taxon>Mucorineae</taxon>
        <taxon>Mucoraceae</taxon>
        <taxon>Parasitella</taxon>
    </lineage>
</organism>
<dbReference type="InterPro" id="IPR015267">
    <property type="entry name" value="PPP4R2"/>
</dbReference>
<dbReference type="OrthoDB" id="341898at2759"/>
<keyword evidence="4" id="KW-1185">Reference proteome</keyword>
<protein>
    <recommendedName>
        <fullName evidence="5">PPP4R2-domain-containing protein</fullName>
    </recommendedName>
</protein>
<dbReference type="Proteomes" id="UP000054107">
    <property type="component" value="Unassembled WGS sequence"/>
</dbReference>
<dbReference type="AlphaFoldDB" id="A0A0B7N2P1"/>
<dbReference type="Pfam" id="PF09184">
    <property type="entry name" value="PPP4R2"/>
    <property type="match status" value="1"/>
</dbReference>
<dbReference type="PANTHER" id="PTHR16487:SF0">
    <property type="entry name" value="PROTEIN PHOSPHATASE 4 REGULATORY SUBUNIT 2-RELATED"/>
    <property type="match status" value="1"/>
</dbReference>
<feature type="region of interest" description="Disordered" evidence="2">
    <location>
        <begin position="261"/>
        <end position="290"/>
    </location>
</feature>
<evidence type="ECO:0000313" key="3">
    <source>
        <dbReference type="EMBL" id="CEP11682.1"/>
    </source>
</evidence>
<evidence type="ECO:0000256" key="2">
    <source>
        <dbReference type="SAM" id="MobiDB-lite"/>
    </source>
</evidence>
<dbReference type="GO" id="GO:0005737">
    <property type="term" value="C:cytoplasm"/>
    <property type="evidence" value="ECO:0007669"/>
    <property type="project" value="TreeGrafter"/>
</dbReference>
<name>A0A0B7N2P1_9FUNG</name>
<accession>A0A0B7N2P1</accession>
<sequence length="290" mass="33290">MSSETLNGDENISSTSIELDDTVELKKVNRPDLVEINDAFDNLEINSTLKTIAATNELAVSWQELQLILESLIKKQNAIMEDKITDENAKKEAEDLALRIGHSINDHLNCPFTIQRLCELIIEPKKYYKMYIKYLRAVEKVLLVTSYWEDYAHSKDKDESMEDAATGEILLSSFNNCIELEPHNFVMGEDLAERDKETEKKEDEHVTDKIQEETKEEIKEQFKVDNILTVDGAEKKTRNEKDYQTEAEKDTNMEIKNIAEPEDAVIEKVEFTTAPSTPTDSKEDSKMDLD</sequence>
<dbReference type="EMBL" id="LN726747">
    <property type="protein sequence ID" value="CEP11682.1"/>
    <property type="molecule type" value="Genomic_DNA"/>
</dbReference>
<dbReference type="GO" id="GO:0030289">
    <property type="term" value="C:protein phosphatase 4 complex"/>
    <property type="evidence" value="ECO:0007669"/>
    <property type="project" value="InterPro"/>
</dbReference>